<dbReference type="InterPro" id="IPR018247">
    <property type="entry name" value="EF_Hand_1_Ca_BS"/>
</dbReference>
<evidence type="ECO:0000256" key="1">
    <source>
        <dbReference type="ARBA" id="ARBA00022723"/>
    </source>
</evidence>
<dbReference type="PANTHER" id="PTHR45942">
    <property type="entry name" value="PROTEIN PHOSPATASE 3 REGULATORY SUBUNIT B ALPHA ISOFORM TYPE 1"/>
    <property type="match status" value="1"/>
</dbReference>
<evidence type="ECO:0000313" key="5">
    <source>
        <dbReference type="WBParaSite" id="MCU_010419-RA"/>
    </source>
</evidence>
<organism evidence="5">
    <name type="scientific">Mesocestoides corti</name>
    <name type="common">Flatworm</name>
    <dbReference type="NCBI Taxonomy" id="53468"/>
    <lineage>
        <taxon>Eukaryota</taxon>
        <taxon>Metazoa</taxon>
        <taxon>Spiralia</taxon>
        <taxon>Lophotrochozoa</taxon>
        <taxon>Platyhelminthes</taxon>
        <taxon>Cestoda</taxon>
        <taxon>Eucestoda</taxon>
        <taxon>Cyclophyllidea</taxon>
        <taxon>Mesocestoididae</taxon>
        <taxon>Mesocestoides</taxon>
    </lineage>
</organism>
<dbReference type="PROSITE" id="PS00303">
    <property type="entry name" value="S100_CABP"/>
    <property type="match status" value="1"/>
</dbReference>
<dbReference type="SMART" id="SM00054">
    <property type="entry name" value="EFh"/>
    <property type="match status" value="4"/>
</dbReference>
<keyword evidence="2" id="KW-0677">Repeat</keyword>
<dbReference type="PROSITE" id="PS50222">
    <property type="entry name" value="EF_HAND_2"/>
    <property type="match status" value="4"/>
</dbReference>
<feature type="domain" description="EF-hand" evidence="4">
    <location>
        <begin position="36"/>
        <end position="69"/>
    </location>
</feature>
<dbReference type="GO" id="GO:0005509">
    <property type="term" value="F:calcium ion binding"/>
    <property type="evidence" value="ECO:0007669"/>
    <property type="project" value="InterPro"/>
</dbReference>
<dbReference type="SUPFAM" id="SSF47473">
    <property type="entry name" value="EF-hand"/>
    <property type="match status" value="1"/>
</dbReference>
<dbReference type="Pfam" id="PF13499">
    <property type="entry name" value="EF-hand_7"/>
    <property type="match status" value="2"/>
</dbReference>
<dbReference type="FunFam" id="1.10.238.10:FF:000003">
    <property type="entry name" value="Calmodulin A"/>
    <property type="match status" value="1"/>
</dbReference>
<dbReference type="InterPro" id="IPR002048">
    <property type="entry name" value="EF_hand_dom"/>
</dbReference>
<dbReference type="PROSITE" id="PS00018">
    <property type="entry name" value="EF_HAND_1"/>
    <property type="match status" value="3"/>
</dbReference>
<dbReference type="WBParaSite" id="MCU_010419-RA">
    <property type="protein sequence ID" value="MCU_010419-RA"/>
    <property type="gene ID" value="MCU_010419"/>
</dbReference>
<evidence type="ECO:0000256" key="3">
    <source>
        <dbReference type="ARBA" id="ARBA00022837"/>
    </source>
</evidence>
<evidence type="ECO:0000259" key="4">
    <source>
        <dbReference type="PROSITE" id="PS50222"/>
    </source>
</evidence>
<feature type="domain" description="EF-hand" evidence="4">
    <location>
        <begin position="143"/>
        <end position="177"/>
    </location>
</feature>
<evidence type="ECO:0000256" key="2">
    <source>
        <dbReference type="ARBA" id="ARBA00022737"/>
    </source>
</evidence>
<dbReference type="Gene3D" id="1.10.238.10">
    <property type="entry name" value="EF-hand"/>
    <property type="match status" value="2"/>
</dbReference>
<feature type="domain" description="EF-hand" evidence="4">
    <location>
        <begin position="107"/>
        <end position="142"/>
    </location>
</feature>
<sequence length="177" mass="20592">MNASKLGCTCYERSLRGITCKHANAQPGFSFWRMDEQREHFLRKFREMDVDKSGVLTKDEVKTCLLASGFDKKFIKQFIRKFDADGDGNITEDEYLRVVCILPKKEQKLAFWRSVFDDIDKDKSGRISCQELHHLLKDMGFPVKVSELKDWIRGQDKNNDGEMDFQEFVAFMSNAEG</sequence>
<feature type="domain" description="EF-hand" evidence="4">
    <location>
        <begin position="70"/>
        <end position="105"/>
    </location>
</feature>
<dbReference type="InterPro" id="IPR001751">
    <property type="entry name" value="S100/CaBP7/8-like_CS"/>
</dbReference>
<dbReference type="AlphaFoldDB" id="A0A5K3FQZ9"/>
<proteinExistence type="predicted"/>
<protein>
    <submittedName>
        <fullName evidence="5">Calglandulin</fullName>
    </submittedName>
</protein>
<keyword evidence="1" id="KW-0479">Metal-binding</keyword>
<reference evidence="5" key="1">
    <citation type="submission" date="2019-11" db="UniProtKB">
        <authorList>
            <consortium name="WormBaseParasite"/>
        </authorList>
    </citation>
    <scope>IDENTIFICATION</scope>
</reference>
<dbReference type="InterPro" id="IPR011992">
    <property type="entry name" value="EF-hand-dom_pair"/>
</dbReference>
<name>A0A5K3FQZ9_MESCO</name>
<accession>A0A5K3FQZ9</accession>
<keyword evidence="3" id="KW-0106">Calcium</keyword>